<accession>A0ABV7HC61</accession>
<organism evidence="1 2">
    <name type="scientific">Litoribrevibacter euphylliae</name>
    <dbReference type="NCBI Taxonomy" id="1834034"/>
    <lineage>
        <taxon>Bacteria</taxon>
        <taxon>Pseudomonadati</taxon>
        <taxon>Pseudomonadota</taxon>
        <taxon>Gammaproteobacteria</taxon>
        <taxon>Oceanospirillales</taxon>
        <taxon>Oceanospirillaceae</taxon>
        <taxon>Litoribrevibacter</taxon>
    </lineage>
</organism>
<dbReference type="PANTHER" id="PTHR34598:SF3">
    <property type="entry name" value="OXIDOREDUCTASE AN1597"/>
    <property type="match status" value="1"/>
</dbReference>
<dbReference type="NCBIfam" id="NF041278">
    <property type="entry name" value="CmcJ_NvfI_EfuI"/>
    <property type="match status" value="1"/>
</dbReference>
<reference evidence="2" key="1">
    <citation type="journal article" date="2019" name="Int. J. Syst. Evol. Microbiol.">
        <title>The Global Catalogue of Microorganisms (GCM) 10K type strain sequencing project: providing services to taxonomists for standard genome sequencing and annotation.</title>
        <authorList>
            <consortium name="The Broad Institute Genomics Platform"/>
            <consortium name="The Broad Institute Genome Sequencing Center for Infectious Disease"/>
            <person name="Wu L."/>
            <person name="Ma J."/>
        </authorList>
    </citation>
    <scope>NUCLEOTIDE SEQUENCE [LARGE SCALE GENOMIC DNA]</scope>
    <source>
        <strain evidence="2">KCTC 52438</strain>
    </source>
</reference>
<evidence type="ECO:0000313" key="1">
    <source>
        <dbReference type="EMBL" id="MFC3151397.1"/>
    </source>
</evidence>
<sequence length="263" mass="30041">MFTVNYVKPGRDLVYDQRHLGPGSEQLSDRVEQRLIDIEDGRAANTRFSLSASGFELVEVDFNYDRFDSSSGIKDDLLPAVSSWLKSRLGASEVLVFDHTFRSKAASEKTTQHRSPVKTAHNDYTSNSAEHRLYQETISRPELRQKRFQFINLWMPIYHKVEESPLAMVDISTAKESDYHPLRLLYPDREGEIAAISYNPDHKWYYFSEMAPGEALLIKVFDSEMGTKLNGVPHTAVDPIEAAHPSALRSSLEIRTIAFFEDH</sequence>
<evidence type="ECO:0000313" key="2">
    <source>
        <dbReference type="Proteomes" id="UP001595476"/>
    </source>
</evidence>
<name>A0ABV7HC61_9GAMM</name>
<dbReference type="PANTHER" id="PTHR34598">
    <property type="entry name" value="BLL6449 PROTEIN"/>
    <property type="match status" value="1"/>
</dbReference>
<comment type="caution">
    <text evidence="1">The sequence shown here is derived from an EMBL/GenBank/DDBJ whole genome shotgun (WGS) entry which is preliminary data.</text>
</comment>
<keyword evidence="2" id="KW-1185">Reference proteome</keyword>
<protein>
    <submittedName>
        <fullName evidence="1">CmcJ/NvfI family oxidoreductase</fullName>
    </submittedName>
</protein>
<gene>
    <name evidence="1" type="ORF">ACFOEK_10205</name>
</gene>
<dbReference type="InterPro" id="IPR044053">
    <property type="entry name" value="AsaB-like"/>
</dbReference>
<proteinExistence type="predicted"/>
<dbReference type="EMBL" id="JBHRSZ010000004">
    <property type="protein sequence ID" value="MFC3151397.1"/>
    <property type="molecule type" value="Genomic_DNA"/>
</dbReference>
<dbReference type="Proteomes" id="UP001595476">
    <property type="component" value="Unassembled WGS sequence"/>
</dbReference>
<dbReference type="RefSeq" id="WP_386720077.1">
    <property type="nucleotide sequence ID" value="NZ_JBHRSZ010000004.1"/>
</dbReference>